<dbReference type="Pfam" id="PF22799">
    <property type="entry name" value="PIR1-like_C"/>
    <property type="match status" value="1"/>
</dbReference>
<evidence type="ECO:0000313" key="5">
    <source>
        <dbReference type="Proteomes" id="UP000297716"/>
    </source>
</evidence>
<reference evidence="4 5" key="1">
    <citation type="submission" date="2019-03" db="EMBL/GenBank/DDBJ databases">
        <title>Draft genome sequence of Xylaria hypoxylon DSM 108379, a ubiquitous saprotrophic-parasitic fungi on hardwood.</title>
        <authorList>
            <person name="Buettner E."/>
            <person name="Leonhardt S."/>
            <person name="Gebauer A.M."/>
            <person name="Liers C."/>
            <person name="Hofrichter M."/>
            <person name="Kellner H."/>
        </authorList>
    </citation>
    <scope>NUCLEOTIDE SEQUENCE [LARGE SCALE GENOMIC DNA]</scope>
    <source>
        <strain evidence="4 5">DSM 108379</strain>
    </source>
</reference>
<sequence length="622" mass="61329">MRRSGCSFHLRTEGIISAPVSQYGSGQTRAGLNETASSFTINDGTFVDSQNRGCWWTPPALVLQCDVGQIPETGFSIGCDGTVSYNGQSTFYSCDTGADGLYMIYSAPNGSQCGEITLIADSCYPNTCNGTGTATPSGSSSTGSLPLGSGTPSSQLTGSTSAGSSYPGETGTASSASSGTGTGTDTLPLASLTSFGVFPYPTESASTPTNGGNTPSGGASGSSYPGESTPTGGSASTYPGESAPGSETTPTNSGGGNTQTYPVGSMPGSESTSTYPGGEGTATYPGSVESTPTGGSASTYLGGSTPGSESTATGGSTPTAGESTLTYPVGSTPASESTATYPGGESTPTGGSTSPGGSYPVGSSTGNTPATSSYPGGSYPVGSSTGSSATDSSATDSSATESTPASSSYPGGSYPVGSSTGSSSAGSTPASGYPTNSYPGTSTSSSASSSTGTPGPGESCPGYLSGAYQYPHLIIPVDSSNADSAPGTSYFGEVTSTVSSAFNFDIPQSASGKTCNLVFYFPTQSQLETSSYNFTGSGVVDFSRLSTAVTASTSYSSLPSVSKSYGEQTLAPGSGYDITSFPCPAGEAIAFEISAAEGDTSTNFRYFQDWNPCPLGLFITMS</sequence>
<evidence type="ECO:0000313" key="4">
    <source>
        <dbReference type="EMBL" id="TGJ78219.1"/>
    </source>
</evidence>
<name>A0A4Z0Y2Q3_9PEZI</name>
<feature type="compositionally biased region" description="Low complexity" evidence="1">
    <location>
        <begin position="342"/>
        <end position="460"/>
    </location>
</feature>
<feature type="compositionally biased region" description="Polar residues" evidence="1">
    <location>
        <begin position="155"/>
        <end position="164"/>
    </location>
</feature>
<feature type="compositionally biased region" description="Low complexity" evidence="1">
    <location>
        <begin position="170"/>
        <end position="179"/>
    </location>
</feature>
<feature type="compositionally biased region" description="Polar residues" evidence="1">
    <location>
        <begin position="229"/>
        <end position="275"/>
    </location>
</feature>
<accession>A0A4Z0Y2Q3</accession>
<evidence type="ECO:0000259" key="3">
    <source>
        <dbReference type="Pfam" id="PF22799"/>
    </source>
</evidence>
<dbReference type="OrthoDB" id="4657524at2759"/>
<feature type="region of interest" description="Disordered" evidence="1">
    <location>
        <begin position="134"/>
        <end position="188"/>
    </location>
</feature>
<proteinExistence type="predicted"/>
<feature type="domain" description="Cell wall mannoprotein PIR1-like C-terminal" evidence="3">
    <location>
        <begin position="44"/>
        <end position="116"/>
    </location>
</feature>
<keyword evidence="5" id="KW-1185">Reference proteome</keyword>
<feature type="compositionally biased region" description="Low complexity" evidence="1">
    <location>
        <begin position="302"/>
        <end position="324"/>
    </location>
</feature>
<protein>
    <submittedName>
        <fullName evidence="4">Uncharacterized protein</fullName>
    </submittedName>
</protein>
<feature type="region of interest" description="Disordered" evidence="1">
    <location>
        <begin position="200"/>
        <end position="460"/>
    </location>
</feature>
<dbReference type="Proteomes" id="UP000297716">
    <property type="component" value="Unassembled WGS sequence"/>
</dbReference>
<dbReference type="EMBL" id="SKBN01000430">
    <property type="protein sequence ID" value="TGJ78219.1"/>
    <property type="molecule type" value="Genomic_DNA"/>
</dbReference>
<feature type="compositionally biased region" description="Polar residues" evidence="1">
    <location>
        <begin position="288"/>
        <end position="301"/>
    </location>
</feature>
<dbReference type="STRING" id="37992.A0A4Z0Y2Q3"/>
<gene>
    <name evidence="4" type="ORF">E0Z10_g10544</name>
</gene>
<organism evidence="4 5">
    <name type="scientific">Xylaria hypoxylon</name>
    <dbReference type="NCBI Taxonomy" id="37992"/>
    <lineage>
        <taxon>Eukaryota</taxon>
        <taxon>Fungi</taxon>
        <taxon>Dikarya</taxon>
        <taxon>Ascomycota</taxon>
        <taxon>Pezizomycotina</taxon>
        <taxon>Sordariomycetes</taxon>
        <taxon>Xylariomycetidae</taxon>
        <taxon>Xylariales</taxon>
        <taxon>Xylariaceae</taxon>
        <taxon>Xylaria</taxon>
    </lineage>
</organism>
<comment type="caution">
    <text evidence="4">The sequence shown here is derived from an EMBL/GenBank/DDBJ whole genome shotgun (WGS) entry which is preliminary data.</text>
</comment>
<evidence type="ECO:0000256" key="1">
    <source>
        <dbReference type="SAM" id="MobiDB-lite"/>
    </source>
</evidence>
<dbReference type="AlphaFoldDB" id="A0A4Z0Y2Q3"/>
<evidence type="ECO:0000259" key="2">
    <source>
        <dbReference type="Pfam" id="PF09792"/>
    </source>
</evidence>
<dbReference type="InterPro" id="IPR054508">
    <property type="entry name" value="PIR1-like_C"/>
</dbReference>
<dbReference type="PANTHER" id="PTHR39613">
    <property type="entry name" value="ANCHORED CELL WALL PROTEIN, PUTATIVE (AFU_ORTHOLOGUE AFUA_4G08960)-RELATED"/>
    <property type="match status" value="1"/>
</dbReference>
<dbReference type="InterPro" id="IPR018620">
    <property type="entry name" value="Ubiquitin3-bd_protein_But2_C"/>
</dbReference>
<feature type="compositionally biased region" description="Low complexity" evidence="1">
    <location>
        <begin position="134"/>
        <end position="154"/>
    </location>
</feature>
<feature type="domain" description="Ubiquitin 3 binding protein But2 C-terminal" evidence="2">
    <location>
        <begin position="469"/>
        <end position="612"/>
    </location>
</feature>
<dbReference type="PANTHER" id="PTHR39613:SF1">
    <property type="entry name" value="ANCHORED CELL WALL PROTEIN, PUTATIVE (AFU_ORTHOLOGUE AFUA_4G08960)-RELATED"/>
    <property type="match status" value="1"/>
</dbReference>
<dbReference type="Pfam" id="PF09792">
    <property type="entry name" value="But2"/>
    <property type="match status" value="1"/>
</dbReference>